<name>A0A9D1CRF5_9FIRM</name>
<comment type="cofactor">
    <cofactor evidence="1">
        <name>Zn(2+)</name>
        <dbReference type="ChEBI" id="CHEBI:29105"/>
    </cofactor>
</comment>
<feature type="transmembrane region" description="Helical" evidence="12">
    <location>
        <begin position="20"/>
        <end position="43"/>
    </location>
</feature>
<keyword evidence="4" id="KW-0645">Protease</keyword>
<feature type="transmembrane region" description="Helical" evidence="12">
    <location>
        <begin position="115"/>
        <end position="134"/>
    </location>
</feature>
<keyword evidence="11 12" id="KW-0472">Membrane</keyword>
<evidence type="ECO:0000256" key="4">
    <source>
        <dbReference type="ARBA" id="ARBA00022670"/>
    </source>
</evidence>
<sequence length="300" mass="31395">MRAGSIRGVVLEAHPALPLFMAAMCAQGLGRTLAVGVVVLVLHELAHALAAHLLGMRVLSLELTPFGACAHLEGLREQVGARCALVALAGPAANALLAAAALACVGGGVLSRWEALRFVRLNLVLMGFNLLPALPLDGGRALMALLAPRLGAERCLHAFSAAGEMLGGLLLALGVWGATRGVLNLSLLLAASYLIYAAAKERSAPTADGVRAMLRHAQTLAQRGALPVREMLVRADLPIAALARHTRPGAYCRLCVVDESLHPVGILTEDALLRALLEDPAQSACQALRKKTPKKSEKED</sequence>
<dbReference type="GO" id="GO:0046872">
    <property type="term" value="F:metal ion binding"/>
    <property type="evidence" value="ECO:0007669"/>
    <property type="project" value="UniProtKB-KW"/>
</dbReference>
<dbReference type="Pfam" id="PF02163">
    <property type="entry name" value="Peptidase_M50"/>
    <property type="match status" value="1"/>
</dbReference>
<keyword evidence="6" id="KW-0479">Metal-binding</keyword>
<evidence type="ECO:0000259" key="13">
    <source>
        <dbReference type="Pfam" id="PF02163"/>
    </source>
</evidence>
<comment type="caution">
    <text evidence="14">The sequence shown here is derived from an EMBL/GenBank/DDBJ whole genome shotgun (WGS) entry which is preliminary data.</text>
</comment>
<dbReference type="GO" id="GO:0008237">
    <property type="term" value="F:metallopeptidase activity"/>
    <property type="evidence" value="ECO:0007669"/>
    <property type="project" value="UniProtKB-KW"/>
</dbReference>
<dbReference type="AlphaFoldDB" id="A0A9D1CRF5"/>
<keyword evidence="8" id="KW-0862">Zinc</keyword>
<evidence type="ECO:0000256" key="11">
    <source>
        <dbReference type="ARBA" id="ARBA00023136"/>
    </source>
</evidence>
<evidence type="ECO:0000256" key="1">
    <source>
        <dbReference type="ARBA" id="ARBA00001947"/>
    </source>
</evidence>
<feature type="transmembrane region" description="Helical" evidence="12">
    <location>
        <begin position="84"/>
        <end position="109"/>
    </location>
</feature>
<evidence type="ECO:0000313" key="15">
    <source>
        <dbReference type="Proteomes" id="UP000886887"/>
    </source>
</evidence>
<evidence type="ECO:0000256" key="9">
    <source>
        <dbReference type="ARBA" id="ARBA00022989"/>
    </source>
</evidence>
<evidence type="ECO:0000256" key="3">
    <source>
        <dbReference type="ARBA" id="ARBA00007931"/>
    </source>
</evidence>
<evidence type="ECO:0000256" key="6">
    <source>
        <dbReference type="ARBA" id="ARBA00022723"/>
    </source>
</evidence>
<reference evidence="14" key="1">
    <citation type="submission" date="2020-10" db="EMBL/GenBank/DDBJ databases">
        <authorList>
            <person name="Gilroy R."/>
        </authorList>
    </citation>
    <scope>NUCLEOTIDE SEQUENCE</scope>
    <source>
        <strain evidence="14">ChiSxjej2B14-6234</strain>
    </source>
</reference>
<gene>
    <name evidence="14" type="ORF">IAB73_04480</name>
</gene>
<keyword evidence="5 12" id="KW-0812">Transmembrane</keyword>
<keyword evidence="7" id="KW-0378">Hydrolase</keyword>
<comment type="subcellular location">
    <subcellularLocation>
        <location evidence="2">Membrane</location>
        <topology evidence="2">Multi-pass membrane protein</topology>
    </subcellularLocation>
</comment>
<reference evidence="14" key="2">
    <citation type="journal article" date="2021" name="PeerJ">
        <title>Extensive microbial diversity within the chicken gut microbiome revealed by metagenomics and culture.</title>
        <authorList>
            <person name="Gilroy R."/>
            <person name="Ravi A."/>
            <person name="Getino M."/>
            <person name="Pursley I."/>
            <person name="Horton D.L."/>
            <person name="Alikhan N.F."/>
            <person name="Baker D."/>
            <person name="Gharbi K."/>
            <person name="Hall N."/>
            <person name="Watson M."/>
            <person name="Adriaenssens E.M."/>
            <person name="Foster-Nyarko E."/>
            <person name="Jarju S."/>
            <person name="Secka A."/>
            <person name="Antonio M."/>
            <person name="Oren A."/>
            <person name="Chaudhuri R.R."/>
            <person name="La Ragione R."/>
            <person name="Hildebrand F."/>
            <person name="Pallen M.J."/>
        </authorList>
    </citation>
    <scope>NUCLEOTIDE SEQUENCE</scope>
    <source>
        <strain evidence="14">ChiSxjej2B14-6234</strain>
    </source>
</reference>
<dbReference type="GO" id="GO:0016020">
    <property type="term" value="C:membrane"/>
    <property type="evidence" value="ECO:0007669"/>
    <property type="project" value="UniProtKB-SubCell"/>
</dbReference>
<comment type="similarity">
    <text evidence="3">Belongs to the peptidase M50B family.</text>
</comment>
<feature type="transmembrane region" description="Helical" evidence="12">
    <location>
        <begin position="182"/>
        <end position="199"/>
    </location>
</feature>
<dbReference type="GO" id="GO:0006508">
    <property type="term" value="P:proteolysis"/>
    <property type="evidence" value="ECO:0007669"/>
    <property type="project" value="UniProtKB-KW"/>
</dbReference>
<evidence type="ECO:0000256" key="2">
    <source>
        <dbReference type="ARBA" id="ARBA00004141"/>
    </source>
</evidence>
<dbReference type="PANTHER" id="PTHR39188:SF3">
    <property type="entry name" value="STAGE IV SPORULATION PROTEIN FB"/>
    <property type="match status" value="1"/>
</dbReference>
<dbReference type="InterPro" id="IPR008915">
    <property type="entry name" value="Peptidase_M50"/>
</dbReference>
<protein>
    <submittedName>
        <fullName evidence="14">M50 family metallopeptidase</fullName>
    </submittedName>
</protein>
<evidence type="ECO:0000256" key="10">
    <source>
        <dbReference type="ARBA" id="ARBA00023049"/>
    </source>
</evidence>
<evidence type="ECO:0000256" key="7">
    <source>
        <dbReference type="ARBA" id="ARBA00022801"/>
    </source>
</evidence>
<dbReference type="SUPFAM" id="SSF54631">
    <property type="entry name" value="CBS-domain pair"/>
    <property type="match status" value="1"/>
</dbReference>
<dbReference type="InterPro" id="IPR046342">
    <property type="entry name" value="CBS_dom_sf"/>
</dbReference>
<evidence type="ECO:0000256" key="8">
    <source>
        <dbReference type="ARBA" id="ARBA00022833"/>
    </source>
</evidence>
<evidence type="ECO:0000256" key="12">
    <source>
        <dbReference type="SAM" id="Phobius"/>
    </source>
</evidence>
<dbReference type="EMBL" id="DVFJ01000011">
    <property type="protein sequence ID" value="HIQ71449.1"/>
    <property type="molecule type" value="Genomic_DNA"/>
</dbReference>
<feature type="domain" description="Peptidase M50" evidence="13">
    <location>
        <begin position="37"/>
        <end position="105"/>
    </location>
</feature>
<dbReference type="PANTHER" id="PTHR39188">
    <property type="entry name" value="MEMBRANE-ASSOCIATED ZINC METALLOPROTEASE M50B"/>
    <property type="match status" value="1"/>
</dbReference>
<evidence type="ECO:0000256" key="5">
    <source>
        <dbReference type="ARBA" id="ARBA00022692"/>
    </source>
</evidence>
<keyword evidence="9 12" id="KW-1133">Transmembrane helix</keyword>
<accession>A0A9D1CRF5</accession>
<keyword evidence="10" id="KW-0482">Metalloprotease</keyword>
<organism evidence="14 15">
    <name type="scientific">Candidatus Onthenecus intestinigallinarum</name>
    <dbReference type="NCBI Taxonomy" id="2840875"/>
    <lineage>
        <taxon>Bacteria</taxon>
        <taxon>Bacillati</taxon>
        <taxon>Bacillota</taxon>
        <taxon>Clostridia</taxon>
        <taxon>Eubacteriales</taxon>
        <taxon>Candidatus Onthenecus</taxon>
    </lineage>
</organism>
<dbReference type="Proteomes" id="UP000886887">
    <property type="component" value="Unassembled WGS sequence"/>
</dbReference>
<evidence type="ECO:0000313" key="14">
    <source>
        <dbReference type="EMBL" id="HIQ71449.1"/>
    </source>
</evidence>
<proteinExistence type="inferred from homology"/>